<dbReference type="GeneID" id="20816350"/>
<dbReference type="GO" id="GO:0006351">
    <property type="term" value="P:DNA-templated transcription"/>
    <property type="evidence" value="ECO:0007669"/>
    <property type="project" value="InterPro"/>
</dbReference>
<keyword evidence="2" id="KW-0863">Zinc-finger</keyword>
<dbReference type="InterPro" id="IPR003618">
    <property type="entry name" value="TFIIS_cen_dom"/>
</dbReference>
<dbReference type="InterPro" id="IPR036575">
    <property type="entry name" value="TFIIS_cen_dom_sf"/>
</dbReference>
<dbReference type="SUPFAM" id="SSF46942">
    <property type="entry name" value="Elongation factor TFIIS domain 2"/>
    <property type="match status" value="1"/>
</dbReference>
<dbReference type="VEuPathDB" id="FungiDB:H257_14354"/>
<evidence type="ECO:0000256" key="4">
    <source>
        <dbReference type="ARBA" id="ARBA00023242"/>
    </source>
</evidence>
<dbReference type="GO" id="GO:0005634">
    <property type="term" value="C:nucleus"/>
    <property type="evidence" value="ECO:0007669"/>
    <property type="project" value="TreeGrafter"/>
</dbReference>
<evidence type="ECO:0000256" key="2">
    <source>
        <dbReference type="ARBA" id="ARBA00022771"/>
    </source>
</evidence>
<proteinExistence type="predicted"/>
<dbReference type="AlphaFoldDB" id="W4FSZ9"/>
<dbReference type="GO" id="GO:0008270">
    <property type="term" value="F:zinc ion binding"/>
    <property type="evidence" value="ECO:0007669"/>
    <property type="project" value="UniProtKB-KW"/>
</dbReference>
<protein>
    <recommendedName>
        <fullName evidence="5">TFIIS central domain-containing protein</fullName>
    </recommendedName>
</protein>
<keyword evidence="4" id="KW-0539">Nucleus</keyword>
<evidence type="ECO:0000256" key="1">
    <source>
        <dbReference type="ARBA" id="ARBA00022723"/>
    </source>
</evidence>
<dbReference type="Pfam" id="PF07500">
    <property type="entry name" value="TFIIS_M"/>
    <property type="match status" value="1"/>
</dbReference>
<evidence type="ECO:0000256" key="3">
    <source>
        <dbReference type="ARBA" id="ARBA00022833"/>
    </source>
</evidence>
<gene>
    <name evidence="6" type="ORF">H257_14354</name>
</gene>
<name>W4FSZ9_APHAT</name>
<dbReference type="PANTHER" id="PTHR11477">
    <property type="entry name" value="TRANSCRIPTION FACTOR S-II ZINC FINGER DOMAIN-CONTAINING PROTEIN"/>
    <property type="match status" value="1"/>
</dbReference>
<keyword evidence="1" id="KW-0479">Metal-binding</keyword>
<organism evidence="6">
    <name type="scientific">Aphanomyces astaci</name>
    <name type="common">Crayfish plague agent</name>
    <dbReference type="NCBI Taxonomy" id="112090"/>
    <lineage>
        <taxon>Eukaryota</taxon>
        <taxon>Sar</taxon>
        <taxon>Stramenopiles</taxon>
        <taxon>Oomycota</taxon>
        <taxon>Saprolegniomycetes</taxon>
        <taxon>Saprolegniales</taxon>
        <taxon>Verrucalvaceae</taxon>
        <taxon>Aphanomyces</taxon>
    </lineage>
</organism>
<dbReference type="PROSITE" id="PS51321">
    <property type="entry name" value="TFIIS_CENTRAL"/>
    <property type="match status" value="1"/>
</dbReference>
<dbReference type="OrthoDB" id="66498at2759"/>
<dbReference type="EMBL" id="KI913170">
    <property type="protein sequence ID" value="ETV69984.1"/>
    <property type="molecule type" value="Genomic_DNA"/>
</dbReference>
<dbReference type="Gene3D" id="1.10.472.30">
    <property type="entry name" value="Transcription elongation factor S-II, central domain"/>
    <property type="match status" value="1"/>
</dbReference>
<evidence type="ECO:0000313" key="6">
    <source>
        <dbReference type="EMBL" id="ETV69984.1"/>
    </source>
</evidence>
<sequence>MHHHRNSQYKTPFSTMIGCCLRTLIGCFYRNHRSDANFMAVHLTGLAIPRSRTAMEPSMKRGADSMHVDHEIKFASDDDDDDNWVNEMERELDLQVEKKPKTARVAIDFPHDVLLTLFTFVTVSGRVCKAWSVAAVEVARGKVEKRLEHVFHLYASDDYAAGTCRWLAIAIESQLHAHHNVWKYSLTKRYREQARMLLFNLRDCKNDMLRLRVLRGDVSPSALARLTSKDMANPHLVEQRKEWIKDRTAQVTRHVRHLQGMLETDMFTCPSCGSNKTQHCQGRRKARADRVCIVVMCSRCPHRWQV</sequence>
<keyword evidence="3" id="KW-0862">Zinc</keyword>
<evidence type="ECO:0000259" key="5">
    <source>
        <dbReference type="PROSITE" id="PS51321"/>
    </source>
</evidence>
<dbReference type="PANTHER" id="PTHR11477:SF0">
    <property type="entry name" value="IP08861P-RELATED"/>
    <property type="match status" value="1"/>
</dbReference>
<dbReference type="STRING" id="112090.W4FSZ9"/>
<accession>W4FSZ9</accession>
<feature type="domain" description="TFIIS central" evidence="5">
    <location>
        <begin position="135"/>
        <end position="259"/>
    </location>
</feature>
<dbReference type="SMART" id="SM00510">
    <property type="entry name" value="TFS2M"/>
    <property type="match status" value="1"/>
</dbReference>
<dbReference type="RefSeq" id="XP_009840427.1">
    <property type="nucleotide sequence ID" value="XM_009842125.1"/>
</dbReference>
<reference evidence="6" key="1">
    <citation type="submission" date="2013-12" db="EMBL/GenBank/DDBJ databases">
        <title>The Genome Sequence of Aphanomyces astaci APO3.</title>
        <authorList>
            <consortium name="The Broad Institute Genomics Platform"/>
            <person name="Russ C."/>
            <person name="Tyler B."/>
            <person name="van West P."/>
            <person name="Dieguez-Uribeondo J."/>
            <person name="Young S.K."/>
            <person name="Zeng Q."/>
            <person name="Gargeya S."/>
            <person name="Fitzgerald M."/>
            <person name="Abouelleil A."/>
            <person name="Alvarado L."/>
            <person name="Chapman S.B."/>
            <person name="Gainer-Dewar J."/>
            <person name="Goldberg J."/>
            <person name="Griggs A."/>
            <person name="Gujja S."/>
            <person name="Hansen M."/>
            <person name="Howarth C."/>
            <person name="Imamovic A."/>
            <person name="Ireland A."/>
            <person name="Larimer J."/>
            <person name="McCowan C."/>
            <person name="Murphy C."/>
            <person name="Pearson M."/>
            <person name="Poon T.W."/>
            <person name="Priest M."/>
            <person name="Roberts A."/>
            <person name="Saif S."/>
            <person name="Shea T."/>
            <person name="Sykes S."/>
            <person name="Wortman J."/>
            <person name="Nusbaum C."/>
            <person name="Birren B."/>
        </authorList>
    </citation>
    <scope>NUCLEOTIDE SEQUENCE [LARGE SCALE GENOMIC DNA]</scope>
    <source>
        <strain evidence="6">APO3</strain>
    </source>
</reference>
<dbReference type="SUPFAM" id="SSF57783">
    <property type="entry name" value="Zinc beta-ribbon"/>
    <property type="match status" value="1"/>
</dbReference>